<gene>
    <name evidence="1" type="ORF">SMTD_LOCUS21752</name>
</gene>
<organism evidence="1 2">
    <name type="scientific">Schistosoma mattheei</name>
    <dbReference type="NCBI Taxonomy" id="31246"/>
    <lineage>
        <taxon>Eukaryota</taxon>
        <taxon>Metazoa</taxon>
        <taxon>Spiralia</taxon>
        <taxon>Lophotrochozoa</taxon>
        <taxon>Platyhelminthes</taxon>
        <taxon>Trematoda</taxon>
        <taxon>Digenea</taxon>
        <taxon>Strigeidida</taxon>
        <taxon>Schistosomatoidea</taxon>
        <taxon>Schistosomatidae</taxon>
        <taxon>Schistosoma</taxon>
    </lineage>
</organism>
<protein>
    <submittedName>
        <fullName evidence="1">Uncharacterized protein</fullName>
    </submittedName>
</protein>
<feature type="non-terminal residue" evidence="1">
    <location>
        <position position="120"/>
    </location>
</feature>
<dbReference type="STRING" id="31246.A0A183Q566"/>
<dbReference type="AlphaFoldDB" id="A0A183Q566"/>
<accession>A0A183Q566</accession>
<name>A0A183Q566_9TREM</name>
<evidence type="ECO:0000313" key="1">
    <source>
        <dbReference type="EMBL" id="VDP85592.1"/>
    </source>
</evidence>
<evidence type="ECO:0000313" key="2">
    <source>
        <dbReference type="Proteomes" id="UP000269396"/>
    </source>
</evidence>
<dbReference type="EMBL" id="UZAL01048396">
    <property type="protein sequence ID" value="VDP85592.1"/>
    <property type="molecule type" value="Genomic_DNA"/>
</dbReference>
<sequence length="120" mass="14025">MESLSCLILLSWWNIAFGHSESYQIIAYELYNVWIRLIPQIVENASLIIDQFSSYPEHLNLFIINLLRIYVDHNFQKENVWKLSKDTASQMTGIHASVNMHGLIGIYRKSIEQLNINNTK</sequence>
<reference evidence="1 2" key="1">
    <citation type="submission" date="2018-11" db="EMBL/GenBank/DDBJ databases">
        <authorList>
            <consortium name="Pathogen Informatics"/>
        </authorList>
    </citation>
    <scope>NUCLEOTIDE SEQUENCE [LARGE SCALE GENOMIC DNA]</scope>
    <source>
        <strain>Denwood</strain>
        <strain evidence="2">Zambia</strain>
    </source>
</reference>
<proteinExistence type="predicted"/>
<keyword evidence="2" id="KW-1185">Reference proteome</keyword>
<dbReference type="Proteomes" id="UP000269396">
    <property type="component" value="Unassembled WGS sequence"/>
</dbReference>